<keyword evidence="5" id="KW-0411">Iron-sulfur</keyword>
<feature type="compositionally biased region" description="Polar residues" evidence="6">
    <location>
        <begin position="575"/>
        <end position="585"/>
    </location>
</feature>
<keyword evidence="3" id="KW-0560">Oxidoreductase</keyword>
<evidence type="ECO:0000256" key="3">
    <source>
        <dbReference type="ARBA" id="ARBA00023002"/>
    </source>
</evidence>
<feature type="compositionally biased region" description="Basic and acidic residues" evidence="6">
    <location>
        <begin position="563"/>
        <end position="574"/>
    </location>
</feature>
<dbReference type="AlphaFoldDB" id="A0A512MCQ1"/>
<dbReference type="Proteomes" id="UP000321577">
    <property type="component" value="Unassembled WGS sequence"/>
</dbReference>
<dbReference type="InterPro" id="IPR036188">
    <property type="entry name" value="FAD/NAD-bd_sf"/>
</dbReference>
<reference evidence="7 8" key="1">
    <citation type="submission" date="2019-07" db="EMBL/GenBank/DDBJ databases">
        <title>Whole genome shotgun sequence of Brevifollis gellanilyticus NBRC 108608.</title>
        <authorList>
            <person name="Hosoyama A."/>
            <person name="Uohara A."/>
            <person name="Ohji S."/>
            <person name="Ichikawa N."/>
        </authorList>
    </citation>
    <scope>NUCLEOTIDE SEQUENCE [LARGE SCALE GENOMIC DNA]</scope>
    <source>
        <strain evidence="7 8">NBRC 108608</strain>
    </source>
</reference>
<sequence>MRHPLLIILTLGPTSPLHAETITADVCIYGGTSGGVIAAVEAARLGKKTVLIESTQRLGGMSSGGLGMTDNGSTETIGGLSREFYQRVYQFYKKPENWRFQKREDYLSWLPKIWGVDGPRMEEIKAAFLFEPRAAKAVFDDMAKEAGVQVVLGERLDLKKGVVKEGAKIVKIAMESGREFEAKVFIDASYEGDLMAKAGVKYIVGREPNSEYGETLNGTFPFTPAPFPKISPYVIAGDPKSGLLPRVEPKPPAPKGSGDHRVQGYNFRVCLTDIPENRVPIEKPASYNPLDYELLARHIATMKNVKPGPRKHAAMGLRGNGGDLGVNFELVPNRKTDSNNGSEFGSDVYGPSYEWPDADHKKREEIFQLHKDYTLGLLWFLGHDERLPIEVRTEMQRWGLAKDEFADTGHFPHQLYVREARRMISEYVVTEHDAKSGRHAEDGVALASYPLDSHGVTLYVDEKGVLHRERGFYVGGFSAFPISYRSLRPKAEQCDNLLVVSCLSASHAAYGSVRMEPVFMMVGHAAGAAASMAIDGKVSVQNVPYAALKDRLLAEKQILEHAKRVAKPTEKPEESATTAEPNAQLTNDVKTLVDKKVVESGDYWLAHARKGKSCDGQQVEAMLLRMAKHFDSTVSSREAALEALEKRKVFASPDYWNQRAAASQQCGGDNVRAIIRNFARLAK</sequence>
<dbReference type="GO" id="GO:0016491">
    <property type="term" value="F:oxidoreductase activity"/>
    <property type="evidence" value="ECO:0007669"/>
    <property type="project" value="UniProtKB-KW"/>
</dbReference>
<keyword evidence="4" id="KW-0408">Iron</keyword>
<dbReference type="GO" id="GO:0051539">
    <property type="term" value="F:4 iron, 4 sulfur cluster binding"/>
    <property type="evidence" value="ECO:0007669"/>
    <property type="project" value="UniProtKB-KW"/>
</dbReference>
<dbReference type="EMBL" id="BKAG01000031">
    <property type="protein sequence ID" value="GEP44508.1"/>
    <property type="molecule type" value="Genomic_DNA"/>
</dbReference>
<keyword evidence="1" id="KW-0004">4Fe-4S</keyword>
<evidence type="ECO:0000256" key="2">
    <source>
        <dbReference type="ARBA" id="ARBA00022723"/>
    </source>
</evidence>
<evidence type="ECO:0000256" key="6">
    <source>
        <dbReference type="SAM" id="MobiDB-lite"/>
    </source>
</evidence>
<gene>
    <name evidence="7" type="ORF">BGE01nite_37990</name>
</gene>
<evidence type="ECO:0000256" key="4">
    <source>
        <dbReference type="ARBA" id="ARBA00023004"/>
    </source>
</evidence>
<dbReference type="Pfam" id="PF12831">
    <property type="entry name" value="FAD_oxidored"/>
    <property type="match status" value="1"/>
</dbReference>
<keyword evidence="7" id="KW-0456">Lyase</keyword>
<dbReference type="PANTHER" id="PTHR43498:SF1">
    <property type="entry name" value="COB--COM HETERODISULFIDE REDUCTASE IRON-SULFUR SUBUNIT A"/>
    <property type="match status" value="1"/>
</dbReference>
<dbReference type="GO" id="GO:0046872">
    <property type="term" value="F:metal ion binding"/>
    <property type="evidence" value="ECO:0007669"/>
    <property type="project" value="UniProtKB-KW"/>
</dbReference>
<proteinExistence type="predicted"/>
<dbReference type="PANTHER" id="PTHR43498">
    <property type="entry name" value="FERREDOXIN:COB-COM HETERODISULFIDE REDUCTASE SUBUNIT A"/>
    <property type="match status" value="1"/>
</dbReference>
<dbReference type="OrthoDB" id="178250at2"/>
<organism evidence="7 8">
    <name type="scientific">Brevifollis gellanilyticus</name>
    <dbReference type="NCBI Taxonomy" id="748831"/>
    <lineage>
        <taxon>Bacteria</taxon>
        <taxon>Pseudomonadati</taxon>
        <taxon>Verrucomicrobiota</taxon>
        <taxon>Verrucomicrobiia</taxon>
        <taxon>Verrucomicrobiales</taxon>
        <taxon>Verrucomicrobiaceae</taxon>
    </lineage>
</organism>
<evidence type="ECO:0000256" key="5">
    <source>
        <dbReference type="ARBA" id="ARBA00023014"/>
    </source>
</evidence>
<dbReference type="GO" id="GO:0016829">
    <property type="term" value="F:lyase activity"/>
    <property type="evidence" value="ECO:0007669"/>
    <property type="project" value="UniProtKB-KW"/>
</dbReference>
<dbReference type="SUPFAM" id="SSF51905">
    <property type="entry name" value="FAD/NAD(P)-binding domain"/>
    <property type="match status" value="1"/>
</dbReference>
<accession>A0A512MCQ1</accession>
<dbReference type="RefSeq" id="WP_146852524.1">
    <property type="nucleotide sequence ID" value="NZ_BKAG01000031.1"/>
</dbReference>
<keyword evidence="2" id="KW-0479">Metal-binding</keyword>
<name>A0A512MCQ1_9BACT</name>
<evidence type="ECO:0000313" key="7">
    <source>
        <dbReference type="EMBL" id="GEP44508.1"/>
    </source>
</evidence>
<evidence type="ECO:0000313" key="8">
    <source>
        <dbReference type="Proteomes" id="UP000321577"/>
    </source>
</evidence>
<keyword evidence="8" id="KW-1185">Reference proteome</keyword>
<evidence type="ECO:0000256" key="1">
    <source>
        <dbReference type="ARBA" id="ARBA00022485"/>
    </source>
</evidence>
<dbReference type="InterPro" id="IPR039650">
    <property type="entry name" value="HdrA-like"/>
</dbReference>
<dbReference type="Gene3D" id="3.50.50.60">
    <property type="entry name" value="FAD/NAD(P)-binding domain"/>
    <property type="match status" value="1"/>
</dbReference>
<protein>
    <submittedName>
        <fullName evidence="7">Xanthan lyase</fullName>
    </submittedName>
</protein>
<comment type="caution">
    <text evidence="7">The sequence shown here is derived from an EMBL/GenBank/DDBJ whole genome shotgun (WGS) entry which is preliminary data.</text>
</comment>
<feature type="region of interest" description="Disordered" evidence="6">
    <location>
        <begin position="563"/>
        <end position="585"/>
    </location>
</feature>